<evidence type="ECO:0000313" key="1">
    <source>
        <dbReference type="EMBL" id="PDV98717.1"/>
    </source>
</evidence>
<dbReference type="RefSeq" id="WP_097653126.1">
    <property type="nucleotide sequence ID" value="NZ_LYXE01000090.1"/>
</dbReference>
<dbReference type="EMBL" id="LYXE01000090">
    <property type="protein sequence ID" value="PDV98717.1"/>
    <property type="molecule type" value="Genomic_DNA"/>
</dbReference>
<proteinExistence type="predicted"/>
<dbReference type="AlphaFoldDB" id="A0A2H3L1Y3"/>
<gene>
    <name evidence="1" type="ORF">A9Q02_01900</name>
</gene>
<keyword evidence="2" id="KW-1185">Reference proteome</keyword>
<name>A0A2H3L1Y3_9CHLR</name>
<accession>A0A2H3L1Y3</accession>
<organism evidence="1 2">
    <name type="scientific">Candidatus Chloroploca asiatica</name>
    <dbReference type="NCBI Taxonomy" id="1506545"/>
    <lineage>
        <taxon>Bacteria</taxon>
        <taxon>Bacillati</taxon>
        <taxon>Chloroflexota</taxon>
        <taxon>Chloroflexia</taxon>
        <taxon>Chloroflexales</taxon>
        <taxon>Chloroflexineae</taxon>
        <taxon>Oscillochloridaceae</taxon>
        <taxon>Candidatus Chloroploca</taxon>
    </lineage>
</organism>
<sequence length="308" mass="35464">MSWIQQTTREDFSRARRKALFTQLLSLVDRSSSELLAFEEVRSRLNVRSQRDLGLQSVPVAHIIGSEGRYADFDRQFAPRHQATMSRWLSVDRAFHEAVTLPAVELYKIGDIYFVKDGNHRVSVARLQGQVDIDALVTELVVDVPLGSDLSMRDLLLKEEYSDFLEWTELASLRPDQRIEFSEPGGYLALIQHINAHRYYLSQEQGSEVTRDEAVTRWYDTVYMPVVSVIRESGSLRSFPGRTEADLYRWIMDHRWYLRERNGGADPGPLVAIEDYVRLFGRRSLAELTERLMRGLRAVVQPSADRAA</sequence>
<protein>
    <submittedName>
        <fullName evidence="1">Uncharacterized protein</fullName>
    </submittedName>
</protein>
<comment type="caution">
    <text evidence="1">The sequence shown here is derived from an EMBL/GenBank/DDBJ whole genome shotgun (WGS) entry which is preliminary data.</text>
</comment>
<reference evidence="1 2" key="1">
    <citation type="submission" date="2016-05" db="EMBL/GenBank/DDBJ databases">
        <authorList>
            <person name="Lavstsen T."/>
            <person name="Jespersen J.S."/>
        </authorList>
    </citation>
    <scope>NUCLEOTIDE SEQUENCE [LARGE SCALE GENOMIC DNA]</scope>
    <source>
        <strain evidence="1 2">B7-9</strain>
    </source>
</reference>
<evidence type="ECO:0000313" key="2">
    <source>
        <dbReference type="Proteomes" id="UP000220922"/>
    </source>
</evidence>
<dbReference type="OrthoDB" id="1100724at2"/>
<dbReference type="Proteomes" id="UP000220922">
    <property type="component" value="Unassembled WGS sequence"/>
</dbReference>